<dbReference type="Proteomes" id="UP000027222">
    <property type="component" value="Unassembled WGS sequence"/>
</dbReference>
<dbReference type="AlphaFoldDB" id="A0A067SBH7"/>
<protein>
    <recommendedName>
        <fullName evidence="4">Fungal calcium binding protein domain-containing protein</fullName>
    </recommendedName>
</protein>
<keyword evidence="3" id="KW-1185">Reference proteome</keyword>
<dbReference type="EMBL" id="KL142409">
    <property type="protein sequence ID" value="KDR68221.1"/>
    <property type="molecule type" value="Genomic_DNA"/>
</dbReference>
<proteinExistence type="predicted"/>
<feature type="chain" id="PRO_5001645677" description="Fungal calcium binding protein domain-containing protein" evidence="1">
    <location>
        <begin position="28"/>
        <end position="90"/>
    </location>
</feature>
<feature type="signal peptide" evidence="1">
    <location>
        <begin position="1"/>
        <end position="27"/>
    </location>
</feature>
<accession>A0A067SBH7</accession>
<name>A0A067SBH7_GALM3</name>
<reference evidence="3" key="1">
    <citation type="journal article" date="2014" name="Proc. Natl. Acad. Sci. U.S.A.">
        <title>Extensive sampling of basidiomycete genomes demonstrates inadequacy of the white-rot/brown-rot paradigm for wood decay fungi.</title>
        <authorList>
            <person name="Riley R."/>
            <person name="Salamov A.A."/>
            <person name="Brown D.W."/>
            <person name="Nagy L.G."/>
            <person name="Floudas D."/>
            <person name="Held B.W."/>
            <person name="Levasseur A."/>
            <person name="Lombard V."/>
            <person name="Morin E."/>
            <person name="Otillar R."/>
            <person name="Lindquist E.A."/>
            <person name="Sun H."/>
            <person name="LaButti K.M."/>
            <person name="Schmutz J."/>
            <person name="Jabbour D."/>
            <person name="Luo H."/>
            <person name="Baker S.E."/>
            <person name="Pisabarro A.G."/>
            <person name="Walton J.D."/>
            <person name="Blanchette R.A."/>
            <person name="Henrissat B."/>
            <person name="Martin F."/>
            <person name="Cullen D."/>
            <person name="Hibbett D.S."/>
            <person name="Grigoriev I.V."/>
        </authorList>
    </citation>
    <scope>NUCLEOTIDE SEQUENCE [LARGE SCALE GENOMIC DNA]</scope>
    <source>
        <strain evidence="3">CBS 339.88</strain>
    </source>
</reference>
<sequence>MDIKTDLILHSIVIALTLSPVFSLAAGSGVALDAASDVKGLGKCYTDNPTDKCSTYVDQFCRMLGQTARILPALCRPLTRDTHALSKTLL</sequence>
<dbReference type="HOGENOM" id="CLU_2441008_0_0_1"/>
<keyword evidence="1" id="KW-0732">Signal</keyword>
<evidence type="ECO:0000313" key="2">
    <source>
        <dbReference type="EMBL" id="KDR68221.1"/>
    </source>
</evidence>
<evidence type="ECO:0000313" key="3">
    <source>
        <dbReference type="Proteomes" id="UP000027222"/>
    </source>
</evidence>
<evidence type="ECO:0008006" key="4">
    <source>
        <dbReference type="Google" id="ProtNLM"/>
    </source>
</evidence>
<gene>
    <name evidence="2" type="ORF">GALMADRAFT_146467</name>
</gene>
<organism evidence="2 3">
    <name type="scientific">Galerina marginata (strain CBS 339.88)</name>
    <dbReference type="NCBI Taxonomy" id="685588"/>
    <lineage>
        <taxon>Eukaryota</taxon>
        <taxon>Fungi</taxon>
        <taxon>Dikarya</taxon>
        <taxon>Basidiomycota</taxon>
        <taxon>Agaricomycotina</taxon>
        <taxon>Agaricomycetes</taxon>
        <taxon>Agaricomycetidae</taxon>
        <taxon>Agaricales</taxon>
        <taxon>Agaricineae</taxon>
        <taxon>Strophariaceae</taxon>
        <taxon>Galerina</taxon>
    </lineage>
</organism>
<evidence type="ECO:0000256" key="1">
    <source>
        <dbReference type="SAM" id="SignalP"/>
    </source>
</evidence>